<evidence type="ECO:0000313" key="1">
    <source>
        <dbReference type="EMBL" id="KAJ2775932.1"/>
    </source>
</evidence>
<dbReference type="Proteomes" id="UP001140234">
    <property type="component" value="Unassembled WGS sequence"/>
</dbReference>
<reference evidence="1" key="1">
    <citation type="submission" date="2022-07" db="EMBL/GenBank/DDBJ databases">
        <title>Phylogenomic reconstructions and comparative analyses of Kickxellomycotina fungi.</title>
        <authorList>
            <person name="Reynolds N.K."/>
            <person name="Stajich J.E."/>
            <person name="Barry K."/>
            <person name="Grigoriev I.V."/>
            <person name="Crous P."/>
            <person name="Smith M.E."/>
        </authorList>
    </citation>
    <scope>NUCLEOTIDE SEQUENCE</scope>
    <source>
        <strain evidence="1">CBS 109366</strain>
    </source>
</reference>
<sequence>MPLRELPFPATGAPLPDMVAQALRSLDGPRYDKHSVRYVPAPPLERSCYAACPTCGSSFGLFRRRNNCGNCGLVVCADCLASRWYLPKYGYATPVPCCLMCNRNLAISMMGKEELRRCSVRELRGYLTMYGLYSPSMIEKADLVAAAFANSPMPQKNEQHYRDCLPRPSCPARHAGRQSQPQGTGGSGGDSSNPPDAGLWETMFAQIERGIGHGLESMEQHIGGGIGQRFENIRSSGVGGPGGAAATGPSPSPPRSHGTPERAPERERHTYSHTHTRSHSRLRPQAPQSQQPPRPRSVQGDRAPSTAAAGDTAPSPARTDCPDIKALARDGADPSTLSIKALKAVLAANHVDYSGIVEKRELVQRVALLISNTRLEMASAGAPSSDDPARFEENTCKICWDAVTNCVFLNCGHMCTCLECGNKIVASDRRECPICREHIARVVHVFRA</sequence>
<evidence type="ECO:0000313" key="2">
    <source>
        <dbReference type="Proteomes" id="UP001140234"/>
    </source>
</evidence>
<accession>A0ACC1K931</accession>
<protein>
    <submittedName>
        <fullName evidence="1">Uncharacterized protein</fullName>
    </submittedName>
</protein>
<comment type="caution">
    <text evidence="1">The sequence shown here is derived from an EMBL/GenBank/DDBJ whole genome shotgun (WGS) entry which is preliminary data.</text>
</comment>
<keyword evidence="2" id="KW-1185">Reference proteome</keyword>
<gene>
    <name evidence="1" type="ORF">IWQ57_000089</name>
</gene>
<dbReference type="EMBL" id="JANBUJ010000001">
    <property type="protein sequence ID" value="KAJ2775932.1"/>
    <property type="molecule type" value="Genomic_DNA"/>
</dbReference>
<name>A0ACC1K931_9FUNG</name>
<proteinExistence type="predicted"/>
<organism evidence="1 2">
    <name type="scientific">Coemansia nantahalensis</name>
    <dbReference type="NCBI Taxonomy" id="2789366"/>
    <lineage>
        <taxon>Eukaryota</taxon>
        <taxon>Fungi</taxon>
        <taxon>Fungi incertae sedis</taxon>
        <taxon>Zoopagomycota</taxon>
        <taxon>Kickxellomycotina</taxon>
        <taxon>Kickxellomycetes</taxon>
        <taxon>Kickxellales</taxon>
        <taxon>Kickxellaceae</taxon>
        <taxon>Coemansia</taxon>
    </lineage>
</organism>